<gene>
    <name evidence="1" type="ORF">DNX69_06525</name>
</gene>
<dbReference type="OrthoDB" id="8242654at2"/>
<evidence type="ECO:0000313" key="2">
    <source>
        <dbReference type="Proteomes" id="UP000248134"/>
    </source>
</evidence>
<dbReference type="Proteomes" id="UP000248134">
    <property type="component" value="Unassembled WGS sequence"/>
</dbReference>
<dbReference type="RefSeq" id="WP_110785233.1">
    <property type="nucleotide sequence ID" value="NZ_QKQS01000010.1"/>
</dbReference>
<proteinExistence type="predicted"/>
<name>A0A323UK40_RHOPL</name>
<evidence type="ECO:0000313" key="1">
    <source>
        <dbReference type="EMBL" id="PZA12864.1"/>
    </source>
</evidence>
<dbReference type="EMBL" id="QKQS01000010">
    <property type="protein sequence ID" value="PZA12864.1"/>
    <property type="molecule type" value="Genomic_DNA"/>
</dbReference>
<protein>
    <submittedName>
        <fullName evidence="1">Uncharacterized protein</fullName>
    </submittedName>
</protein>
<reference evidence="1 2" key="1">
    <citation type="submission" date="2018-06" db="EMBL/GenBank/DDBJ databases">
        <title>Draft Whole-Genome Sequence of the purple photosynthetic bacterium Rhodospeudomonas palustris XCP.</title>
        <authorList>
            <person name="Rayyan A."/>
            <person name="Meyer T.E."/>
            <person name="Kyndt J.A."/>
        </authorList>
    </citation>
    <scope>NUCLEOTIDE SEQUENCE [LARGE SCALE GENOMIC DNA]</scope>
    <source>
        <strain evidence="1 2">XCP</strain>
    </source>
</reference>
<dbReference type="AlphaFoldDB" id="A0A323UK40"/>
<comment type="caution">
    <text evidence="1">The sequence shown here is derived from an EMBL/GenBank/DDBJ whole genome shotgun (WGS) entry which is preliminary data.</text>
</comment>
<sequence length="168" mass="18007">MRILSAIAAALRAVFSAGRAAIVLPFRLLGSIGGGGYTLPPEDEEDEPVVAPAVPPVPVLDLQEHWRDQAIVLQSWCADAVAMGRPMPIPPRLPRAVQEWAPGLSPDECRAIYRSSEAVVSAHVQGLFDIPGVRKVAPLLPARWPIDVAAANDDDVEPEVTVETLLAR</sequence>
<accession>A0A323UK40</accession>
<organism evidence="1 2">
    <name type="scientific">Rhodopseudomonas palustris</name>
    <dbReference type="NCBI Taxonomy" id="1076"/>
    <lineage>
        <taxon>Bacteria</taxon>
        <taxon>Pseudomonadati</taxon>
        <taxon>Pseudomonadota</taxon>
        <taxon>Alphaproteobacteria</taxon>
        <taxon>Hyphomicrobiales</taxon>
        <taxon>Nitrobacteraceae</taxon>
        <taxon>Rhodopseudomonas</taxon>
    </lineage>
</organism>